<accession>A0A1S8LYT4</accession>
<geneLocation type="plasmid" evidence="1 2">
    <name>p330</name>
</geneLocation>
<dbReference type="STRING" id="84029.CROST_14010"/>
<reference evidence="1 2" key="1">
    <citation type="submission" date="2022-04" db="EMBL/GenBank/DDBJ databases">
        <title>Genome sequence of C. roseum typestrain.</title>
        <authorList>
            <person name="Poehlein A."/>
            <person name="Schoch T."/>
            <person name="Duerre P."/>
            <person name="Daniel R."/>
        </authorList>
    </citation>
    <scope>NUCLEOTIDE SEQUENCE [LARGE SCALE GENOMIC DNA]</scope>
    <source>
        <strain evidence="1 2">DSM 7320</strain>
        <plasmid evidence="1 2">p330</plasmid>
    </source>
</reference>
<dbReference type="PANTHER" id="PTHR41307">
    <property type="entry name" value="MEMBRANE PROTEIN-RELATED"/>
    <property type="match status" value="1"/>
</dbReference>
<gene>
    <name evidence="1" type="ORF">CROST_045160</name>
</gene>
<dbReference type="Gene3D" id="1.10.1900.10">
    <property type="entry name" value="c-terminal domain of poly(a) binding protein"/>
    <property type="match status" value="1"/>
</dbReference>
<keyword evidence="1" id="KW-0614">Plasmid</keyword>
<dbReference type="AlphaFoldDB" id="A0A1S8LYT4"/>
<dbReference type="SUPFAM" id="SSF158560">
    <property type="entry name" value="BH3980-like"/>
    <property type="match status" value="1"/>
</dbReference>
<dbReference type="RefSeq" id="WP_077834802.1">
    <property type="nucleotide sequence ID" value="NZ_CP096984.1"/>
</dbReference>
<proteinExistence type="predicted"/>
<dbReference type="KEGG" id="crw:CROST_045160"/>
<keyword evidence="2" id="KW-1185">Reference proteome</keyword>
<dbReference type="EMBL" id="CP096984">
    <property type="protein sequence ID" value="URZ13738.1"/>
    <property type="molecule type" value="Genomic_DNA"/>
</dbReference>
<dbReference type="Proteomes" id="UP000190951">
    <property type="component" value="Plasmid p330"/>
</dbReference>
<evidence type="ECO:0000313" key="1">
    <source>
        <dbReference type="EMBL" id="URZ13738.1"/>
    </source>
</evidence>
<protein>
    <submittedName>
        <fullName evidence="1">Uncharacterized protein</fullName>
    </submittedName>
</protein>
<name>A0A1S8LYT4_9CLOT</name>
<evidence type="ECO:0000313" key="2">
    <source>
        <dbReference type="Proteomes" id="UP000190951"/>
    </source>
</evidence>
<dbReference type="PANTHER" id="PTHR41307:SF1">
    <property type="entry name" value="MEMBRANE PROTEIN"/>
    <property type="match status" value="1"/>
</dbReference>
<organism evidence="1 2">
    <name type="scientific">Clostridium felsineum</name>
    <dbReference type="NCBI Taxonomy" id="36839"/>
    <lineage>
        <taxon>Bacteria</taxon>
        <taxon>Bacillati</taxon>
        <taxon>Bacillota</taxon>
        <taxon>Clostridia</taxon>
        <taxon>Eubacteriales</taxon>
        <taxon>Clostridiaceae</taxon>
        <taxon>Clostridium</taxon>
    </lineage>
</organism>
<sequence>MNEVDKMIRENYENSKKLNEYNNKIYGDIVCYIRVSSLPSTKIEEIISDLLEMFLRYEKEGKSIDDIIGSDYKAYCDSIIAAALDNRFHVENLKDVLYIVMNGLFILLTINFAFDYLPKLIKYKKIISYDLGISFFLNATLILISCFVILKYIGKTSFKTPSKKSYVLLFIVLYIFIFALGFLQYSLKRYIVFSINPYIIITILIIYWLYKLITKIRNKATI</sequence>